<comment type="caution">
    <text evidence="3">The sequence shown here is derived from an EMBL/GenBank/DDBJ whole genome shotgun (WGS) entry which is preliminary data.</text>
</comment>
<proteinExistence type="inferred from homology"/>
<evidence type="ECO:0000256" key="2">
    <source>
        <dbReference type="ARBA" id="ARBA00022649"/>
    </source>
</evidence>
<dbReference type="InterPro" id="IPR051803">
    <property type="entry name" value="TA_system_RelE-like_toxin"/>
</dbReference>
<name>A0A754EA42_SALER</name>
<dbReference type="EMBL" id="DAAWNC010000008">
    <property type="protein sequence ID" value="HAF8579435.1"/>
    <property type="molecule type" value="Genomic_DNA"/>
</dbReference>
<gene>
    <name evidence="3" type="ORF">G5T75_003376</name>
</gene>
<reference evidence="3" key="1">
    <citation type="journal article" date="2018" name="Genome Biol.">
        <title>SKESA: strategic k-mer extension for scrupulous assemblies.</title>
        <authorList>
            <person name="Souvorov A."/>
            <person name="Agarwala R."/>
            <person name="Lipman D.J."/>
        </authorList>
    </citation>
    <scope>NUCLEOTIDE SEQUENCE</scope>
    <source>
        <strain evidence="3">MA.MZ045</strain>
    </source>
</reference>
<protein>
    <submittedName>
        <fullName evidence="3">Type II toxin-antitoxin system RelE/ParE family toxin</fullName>
    </submittedName>
</protein>
<accession>A0A754EA42</accession>
<dbReference type="InterPro" id="IPR035093">
    <property type="entry name" value="RelE/ParE_toxin_dom_sf"/>
</dbReference>
<evidence type="ECO:0000313" key="3">
    <source>
        <dbReference type="EMBL" id="HAF8579435.1"/>
    </source>
</evidence>
<dbReference type="Pfam" id="PF05016">
    <property type="entry name" value="ParE_toxin"/>
    <property type="match status" value="1"/>
</dbReference>
<comment type="similarity">
    <text evidence="1">Belongs to the RelE toxin family.</text>
</comment>
<dbReference type="AlphaFoldDB" id="A0A754EA42"/>
<dbReference type="InterPro" id="IPR007712">
    <property type="entry name" value="RelE/ParE_toxin"/>
</dbReference>
<organism evidence="3">
    <name type="scientific">Salmonella enterica</name>
    <name type="common">Salmonella choleraesuis</name>
    <dbReference type="NCBI Taxonomy" id="28901"/>
    <lineage>
        <taxon>Bacteria</taxon>
        <taxon>Pseudomonadati</taxon>
        <taxon>Pseudomonadota</taxon>
        <taxon>Gammaproteobacteria</taxon>
        <taxon>Enterobacterales</taxon>
        <taxon>Enterobacteriaceae</taxon>
        <taxon>Salmonella</taxon>
    </lineage>
</organism>
<evidence type="ECO:0000256" key="1">
    <source>
        <dbReference type="ARBA" id="ARBA00006226"/>
    </source>
</evidence>
<sequence length="94" mass="10722">MLPVVWLASARDDLRQIVIYIARENPPAARRMKIRIETSVLPLSEHPYLYPSSDRVPGLREIVAHPNYIVLYRVAATCIEVVNVVHARCQFPEG</sequence>
<dbReference type="Gene3D" id="3.30.2310.20">
    <property type="entry name" value="RelE-like"/>
    <property type="match status" value="1"/>
</dbReference>
<keyword evidence="2" id="KW-1277">Toxin-antitoxin system</keyword>
<reference evidence="3" key="2">
    <citation type="submission" date="2020-02" db="EMBL/GenBank/DDBJ databases">
        <authorList>
            <consortium name="NCBI Pathogen Detection Project"/>
        </authorList>
    </citation>
    <scope>NUCLEOTIDE SEQUENCE</scope>
    <source>
        <strain evidence="3">MA.MZ045</strain>
    </source>
</reference>
<dbReference type="RefSeq" id="WP_079791498.1">
    <property type="nucleotide sequence ID" value="NZ_MXLQ01000006.1"/>
</dbReference>
<dbReference type="PANTHER" id="PTHR33755">
    <property type="entry name" value="TOXIN PARE1-RELATED"/>
    <property type="match status" value="1"/>
</dbReference>